<name>A0A6J5LYY8_9CAUD</name>
<proteinExistence type="predicted"/>
<reference evidence="1" key="1">
    <citation type="submission" date="2020-04" db="EMBL/GenBank/DDBJ databases">
        <authorList>
            <person name="Chiriac C."/>
            <person name="Salcher M."/>
            <person name="Ghai R."/>
            <person name="Kavagutti S V."/>
        </authorList>
    </citation>
    <scope>NUCLEOTIDE SEQUENCE</scope>
</reference>
<evidence type="ECO:0000313" key="1">
    <source>
        <dbReference type="EMBL" id="CAB4139628.1"/>
    </source>
</evidence>
<gene>
    <name evidence="1" type="ORF">UFOVP338_65</name>
</gene>
<accession>A0A6J5LYY8</accession>
<dbReference type="EMBL" id="LR796351">
    <property type="protein sequence ID" value="CAB4139628.1"/>
    <property type="molecule type" value="Genomic_DNA"/>
</dbReference>
<sequence>MMLYIGLNNGSKIDIINNYIAKNAIKKVLVFSHVALNTDAINAPVEVFKWDECCTIKGSKTYKEPTWYRLCSELNSNYLIVINEYMRVTHRGHVNYNALFEYQLRTPHNLTFNYLPILEGVEDLAILFRFTTGNNIKGLQLSELEVPPFEIERKQIKIKPLFVMTNSKLIEKHERIKQELITEAENNVSFDPDNIPRRIYKAFDKERMSTLSHASNIIVGREKGCIGFDSLLNTDDFTVASAPYTANQFTLIASLHLTGVMPWVMLNLKCDNYYLNKHNQTIEGIEKAYDYLDSNLR</sequence>
<protein>
    <submittedName>
        <fullName evidence="1">Uncharacterized protein</fullName>
    </submittedName>
</protein>
<organism evidence="1">
    <name type="scientific">uncultured Caudovirales phage</name>
    <dbReference type="NCBI Taxonomy" id="2100421"/>
    <lineage>
        <taxon>Viruses</taxon>
        <taxon>Duplodnaviria</taxon>
        <taxon>Heunggongvirae</taxon>
        <taxon>Uroviricota</taxon>
        <taxon>Caudoviricetes</taxon>
        <taxon>Peduoviridae</taxon>
        <taxon>Maltschvirus</taxon>
        <taxon>Maltschvirus maltsch</taxon>
    </lineage>
</organism>